<keyword evidence="1" id="KW-0732">Signal</keyword>
<dbReference type="Proteomes" id="UP000018700">
    <property type="component" value="Chromosome"/>
</dbReference>
<dbReference type="OrthoDB" id="1632039at2"/>
<gene>
    <name evidence="3" type="ORF">P856_574</name>
</gene>
<proteinExistence type="predicted"/>
<dbReference type="InterPro" id="IPR002491">
    <property type="entry name" value="ABC_transptr_periplasmic_BD"/>
</dbReference>
<evidence type="ECO:0000256" key="1">
    <source>
        <dbReference type="SAM" id="SignalP"/>
    </source>
</evidence>
<dbReference type="STRING" id="1401328.P856_574"/>
<protein>
    <recommendedName>
        <fullName evidence="2">Fe/B12 periplasmic-binding domain-containing protein</fullName>
    </recommendedName>
</protein>
<feature type="signal peptide" evidence="1">
    <location>
        <begin position="1"/>
        <end position="18"/>
    </location>
</feature>
<dbReference type="SUPFAM" id="SSF53807">
    <property type="entry name" value="Helical backbone' metal receptor"/>
    <property type="match status" value="1"/>
</dbReference>
<accession>V9TT81</accession>
<dbReference type="AlphaFoldDB" id="V9TT81"/>
<feature type="chain" id="PRO_5004782139" description="Fe/B12 periplasmic-binding domain-containing protein" evidence="1">
    <location>
        <begin position="19"/>
        <end position="270"/>
    </location>
</feature>
<dbReference type="eggNOG" id="COG0614">
    <property type="taxonomic scope" value="Bacteria"/>
</dbReference>
<feature type="domain" description="Fe/B12 periplasmic-binding" evidence="2">
    <location>
        <begin position="27"/>
        <end position="214"/>
    </location>
</feature>
<dbReference type="InterPro" id="IPR050902">
    <property type="entry name" value="ABC_Transporter_SBP"/>
</dbReference>
<name>V9TT81_9PROT</name>
<sequence>MKRLPIVLVAIISWTRPAASMLSATTVVSLDYCSDQYVLEIADQTQIRGVSHEASKPFSYHQKLAIGLPTIRPTAEAILAISPEIVVYSWAGNQYLVSILTRAGIKTINISNCQNYKTIFTNFTKVAEALNRPITSIITEQQSRISTLKSQPKLSMRALYITPSGTTGGIGSDIDAMIRLAGLENMAASLGYLGWRTIPIEQIITNPPDLYIVSFFNAHEVSLSYWSSTRNPYIARSMGEIKTVSIPSRFLSCNGMFSVKAAEYLRASLD</sequence>
<dbReference type="HOGENOM" id="CLU_038034_8_0_5"/>
<dbReference type="PANTHER" id="PTHR30535:SF34">
    <property type="entry name" value="MOLYBDATE-BINDING PROTEIN MOLA"/>
    <property type="match status" value="1"/>
</dbReference>
<evidence type="ECO:0000313" key="4">
    <source>
        <dbReference type="Proteomes" id="UP000018700"/>
    </source>
</evidence>
<keyword evidence="4" id="KW-1185">Reference proteome</keyword>
<dbReference type="RefSeq" id="WP_025300665.1">
    <property type="nucleotide sequence ID" value="NZ_CP006745.1"/>
</dbReference>
<reference evidence="3 4" key="1">
    <citation type="journal article" date="2013" name="PLoS ONE">
        <title>Bacterial endosymbiosis in a chordate host: long-term co-evolution and conservation of secondary metabolism.</title>
        <authorList>
            <person name="Kwan J.C."/>
            <person name="Schmidt E.W."/>
        </authorList>
    </citation>
    <scope>NUCLEOTIDE SEQUENCE [LARGE SCALE GENOMIC DNA]</scope>
    <source>
        <strain evidence="4">faulkneri L5</strain>
    </source>
</reference>
<evidence type="ECO:0000259" key="2">
    <source>
        <dbReference type="Pfam" id="PF01497"/>
    </source>
</evidence>
<dbReference type="KEGG" id="efk:P856_574"/>
<dbReference type="Pfam" id="PF01497">
    <property type="entry name" value="Peripla_BP_2"/>
    <property type="match status" value="1"/>
</dbReference>
<evidence type="ECO:0000313" key="3">
    <source>
        <dbReference type="EMBL" id="AHC73786.1"/>
    </source>
</evidence>
<dbReference type="EMBL" id="CP006745">
    <property type="protein sequence ID" value="AHC73786.1"/>
    <property type="molecule type" value="Genomic_DNA"/>
</dbReference>
<dbReference type="PANTHER" id="PTHR30535">
    <property type="entry name" value="VITAMIN B12-BINDING PROTEIN"/>
    <property type="match status" value="1"/>
</dbReference>
<dbReference type="Gene3D" id="3.40.50.1980">
    <property type="entry name" value="Nitrogenase molybdenum iron protein domain"/>
    <property type="match status" value="2"/>
</dbReference>
<organism evidence="3 4">
    <name type="scientific">Candidatus Endolissoclinum faulkneri L5</name>
    <dbReference type="NCBI Taxonomy" id="1401328"/>
    <lineage>
        <taxon>Bacteria</taxon>
        <taxon>Pseudomonadati</taxon>
        <taxon>Pseudomonadota</taxon>
        <taxon>Alphaproteobacteria</taxon>
        <taxon>Rhodospirillales</taxon>
        <taxon>Rhodospirillaceae</taxon>
        <taxon>Candidatus Endolissoclinum</taxon>
    </lineage>
</organism>